<dbReference type="KEGG" id="vin:AKJ08_2186"/>
<name>A0A0K1PFB1_9BACT</name>
<reference evidence="2 3" key="1">
    <citation type="submission" date="2015-08" db="EMBL/GenBank/DDBJ databases">
        <authorList>
            <person name="Babu N.S."/>
            <person name="Beckwith C.J."/>
            <person name="Beseler K.G."/>
            <person name="Brison A."/>
            <person name="Carone J.V."/>
            <person name="Caskin T.P."/>
            <person name="Diamond M."/>
            <person name="Durham M.E."/>
            <person name="Foxe J.M."/>
            <person name="Go M."/>
            <person name="Henderson B.A."/>
            <person name="Jones I.B."/>
            <person name="McGettigan J.A."/>
            <person name="Micheletti S.J."/>
            <person name="Nasrallah M.E."/>
            <person name="Ortiz D."/>
            <person name="Piller C.R."/>
            <person name="Privatt S.R."/>
            <person name="Schneider S.L."/>
            <person name="Sharp S."/>
            <person name="Smith T.C."/>
            <person name="Stanton J.D."/>
            <person name="Ullery H.E."/>
            <person name="Wilson R.J."/>
            <person name="Serrano M.G."/>
            <person name="Buck G."/>
            <person name="Lee V."/>
            <person name="Wang Y."/>
            <person name="Carvalho R."/>
            <person name="Voegtly L."/>
            <person name="Shi R."/>
            <person name="Duckworth R."/>
            <person name="Johnson A."/>
            <person name="Loviza R."/>
            <person name="Walstead R."/>
            <person name="Shah Z."/>
            <person name="Kiflezghi M."/>
            <person name="Wade K."/>
            <person name="Ball S.L."/>
            <person name="Bradley K.W."/>
            <person name="Asai D.J."/>
            <person name="Bowman C.A."/>
            <person name="Russell D.A."/>
            <person name="Pope W.H."/>
            <person name="Jacobs-Sera D."/>
            <person name="Hendrix R.W."/>
            <person name="Hatfull G.F."/>
        </authorList>
    </citation>
    <scope>NUCLEOTIDE SEQUENCE [LARGE SCALE GENOMIC DNA]</scope>
    <source>
        <strain evidence="2 3">DSM 27710</strain>
    </source>
</reference>
<accession>A0A0K1PFB1</accession>
<feature type="region of interest" description="Disordered" evidence="1">
    <location>
        <begin position="145"/>
        <end position="173"/>
    </location>
</feature>
<dbReference type="RefSeq" id="WP_169788804.1">
    <property type="nucleotide sequence ID" value="NZ_CP012332.1"/>
</dbReference>
<evidence type="ECO:0000256" key="1">
    <source>
        <dbReference type="SAM" id="MobiDB-lite"/>
    </source>
</evidence>
<organism evidence="2 3">
    <name type="scientific">Vulgatibacter incomptus</name>
    <dbReference type="NCBI Taxonomy" id="1391653"/>
    <lineage>
        <taxon>Bacteria</taxon>
        <taxon>Pseudomonadati</taxon>
        <taxon>Myxococcota</taxon>
        <taxon>Myxococcia</taxon>
        <taxon>Myxococcales</taxon>
        <taxon>Cystobacterineae</taxon>
        <taxon>Vulgatibacteraceae</taxon>
        <taxon>Vulgatibacter</taxon>
    </lineage>
</organism>
<dbReference type="EMBL" id="CP012332">
    <property type="protein sequence ID" value="AKU91799.1"/>
    <property type="molecule type" value="Genomic_DNA"/>
</dbReference>
<proteinExistence type="predicted"/>
<evidence type="ECO:0000313" key="3">
    <source>
        <dbReference type="Proteomes" id="UP000055590"/>
    </source>
</evidence>
<dbReference type="AlphaFoldDB" id="A0A0K1PFB1"/>
<sequence>MTKRLHTRVDSGIRLDAHGRFWHDDEPVRHPAIVRAWHQGLERAPDGRYLLRFGRDWAYVTIEDAPYQVTRVVPEDDHLDLRLSDESREPLDPATLARSREQVIYCRVKGDHRARFSRQAQADLIPYLREDGGSFFVSFGDRSWAISDDPGSPPPRPEEGPAPADNGPPVLRT</sequence>
<dbReference type="Proteomes" id="UP000055590">
    <property type="component" value="Chromosome"/>
</dbReference>
<keyword evidence="3" id="KW-1185">Reference proteome</keyword>
<evidence type="ECO:0000313" key="2">
    <source>
        <dbReference type="EMBL" id="AKU91799.1"/>
    </source>
</evidence>
<gene>
    <name evidence="2" type="ORF">AKJ08_2186</name>
</gene>
<dbReference type="STRING" id="1391653.AKJ08_2186"/>
<protein>
    <recommendedName>
        <fullName evidence="4">DUF1285 domain-containing protein</fullName>
    </recommendedName>
</protein>
<evidence type="ECO:0008006" key="4">
    <source>
        <dbReference type="Google" id="ProtNLM"/>
    </source>
</evidence>